<proteinExistence type="inferred from homology"/>
<organism evidence="7 8">
    <name type="scientific">Kitasatospora aureofaciens</name>
    <name type="common">Streptomyces aureofaciens</name>
    <dbReference type="NCBI Taxonomy" id="1894"/>
    <lineage>
        <taxon>Bacteria</taxon>
        <taxon>Bacillati</taxon>
        <taxon>Actinomycetota</taxon>
        <taxon>Actinomycetes</taxon>
        <taxon>Kitasatosporales</taxon>
        <taxon>Streptomycetaceae</taxon>
        <taxon>Kitasatospora</taxon>
    </lineage>
</organism>
<evidence type="ECO:0000313" key="8">
    <source>
        <dbReference type="Proteomes" id="UP000037395"/>
    </source>
</evidence>
<keyword evidence="4 7" id="KW-0808">Transferase</keyword>
<sequence length="207" mass="22663">MTTHHETTPRPPHQVLDGTDIARVVTRIAHEIVERAKGAEDVVLLGIHTRGVHLARRLHGRLAQITGSEIPLGTLDITMYRDDLRLKPARALEHTEIPPGGIDGKLVILVDDVLFSGRTIRAALDALNDIGRPRAVQLAVLVDRGHRELPIRADYVGKNLPTSLREAVQVRLSDTDGVDAVLVGDRDYTARSSQALASQPTEPHLPE</sequence>
<dbReference type="HAMAP" id="MF_01219">
    <property type="entry name" value="PyrR"/>
    <property type="match status" value="1"/>
</dbReference>
<accession>A0A1E7NDM4</accession>
<name>A0A1E7NDM4_KITAU</name>
<keyword evidence="8" id="KW-1185">Reference proteome</keyword>
<feature type="domain" description="Phosphoribosyltransferase" evidence="5">
    <location>
        <begin position="14"/>
        <end position="161"/>
    </location>
</feature>
<feature type="short sequence motif" description="PRPP-binding" evidence="4">
    <location>
        <begin position="107"/>
        <end position="119"/>
    </location>
</feature>
<evidence type="ECO:0000313" key="7">
    <source>
        <dbReference type="EMBL" id="OEV38790.1"/>
    </source>
</evidence>
<comment type="function">
    <text evidence="4">Regulates the transcription of the pyrimidine nucleotide (pyr) operon in response to exogenous pyrimidines.</text>
</comment>
<dbReference type="KEGG" id="kau:B6264_21885"/>
<dbReference type="Gene3D" id="3.40.50.2020">
    <property type="match status" value="1"/>
</dbReference>
<dbReference type="CDD" id="cd06223">
    <property type="entry name" value="PRTases_typeI"/>
    <property type="match status" value="1"/>
</dbReference>
<reference evidence="6" key="1">
    <citation type="journal article" date="2014" name="Int. J. Syst. Evol. Microbiol.">
        <title>Complete genome sequence of Corynebacterium casei LMG S-19264T (=DSM 44701T), isolated from a smear-ripened cheese.</title>
        <authorList>
            <consortium name="US DOE Joint Genome Institute (JGI-PGF)"/>
            <person name="Walter F."/>
            <person name="Albersmeier A."/>
            <person name="Kalinowski J."/>
            <person name="Ruckert C."/>
        </authorList>
    </citation>
    <scope>NUCLEOTIDE SEQUENCE</scope>
    <source>
        <strain evidence="6">JCM 4434</strain>
    </source>
</reference>
<keyword evidence="4 7" id="KW-0328">Glycosyltransferase</keyword>
<comment type="function">
    <text evidence="4">Also displays a weak uracil phosphoribosyltransferase activity which is not physiologically significant.</text>
</comment>
<dbReference type="EMBL" id="BMUB01000012">
    <property type="protein sequence ID" value="GGU90190.1"/>
    <property type="molecule type" value="Genomic_DNA"/>
</dbReference>
<evidence type="ECO:0000313" key="6">
    <source>
        <dbReference type="EMBL" id="GGU90190.1"/>
    </source>
</evidence>
<gene>
    <name evidence="4 6" type="primary">pyrR</name>
    <name evidence="6" type="ORF">GCM10010502_49240</name>
    <name evidence="7" type="ORF">HS99_0019150</name>
</gene>
<dbReference type="Proteomes" id="UP000610124">
    <property type="component" value="Unassembled WGS sequence"/>
</dbReference>
<keyword evidence="3 4" id="KW-0804">Transcription</keyword>
<dbReference type="FunFam" id="3.40.50.2020:FF:000020">
    <property type="entry name" value="Bifunctional protein PyrR"/>
    <property type="match status" value="1"/>
</dbReference>
<keyword evidence="2 4" id="KW-0805">Transcription regulation</keyword>
<comment type="caution">
    <text evidence="7">The sequence shown here is derived from an EMBL/GenBank/DDBJ whole genome shotgun (WGS) entry which is preliminary data.</text>
</comment>
<evidence type="ECO:0000256" key="2">
    <source>
        <dbReference type="ARBA" id="ARBA00023015"/>
    </source>
</evidence>
<dbReference type="GO" id="GO:0004845">
    <property type="term" value="F:uracil phosphoribosyltransferase activity"/>
    <property type="evidence" value="ECO:0007669"/>
    <property type="project" value="UniProtKB-UniRule"/>
</dbReference>
<dbReference type="RefSeq" id="WP_030290260.1">
    <property type="nucleotide sequence ID" value="NZ_BMUB01000012.1"/>
</dbReference>
<dbReference type="NCBIfam" id="NF003547">
    <property type="entry name" value="PRK05205.1-3"/>
    <property type="match status" value="1"/>
</dbReference>
<dbReference type="InterPro" id="IPR029057">
    <property type="entry name" value="PRTase-like"/>
</dbReference>
<dbReference type="InterPro" id="IPR050137">
    <property type="entry name" value="PyrR_bifunctional"/>
</dbReference>
<accession>A0A8H9LPD3</accession>
<dbReference type="GeneID" id="97487936"/>
<dbReference type="Pfam" id="PF00156">
    <property type="entry name" value="Pribosyltran"/>
    <property type="match status" value="1"/>
</dbReference>
<dbReference type="EC" id="2.4.2.9" evidence="4"/>
<comment type="catalytic activity">
    <reaction evidence="4">
        <text>UMP + diphosphate = 5-phospho-alpha-D-ribose 1-diphosphate + uracil</text>
        <dbReference type="Rhea" id="RHEA:13017"/>
        <dbReference type="ChEBI" id="CHEBI:17568"/>
        <dbReference type="ChEBI" id="CHEBI:33019"/>
        <dbReference type="ChEBI" id="CHEBI:57865"/>
        <dbReference type="ChEBI" id="CHEBI:58017"/>
        <dbReference type="EC" id="2.4.2.9"/>
    </reaction>
</comment>
<evidence type="ECO:0000259" key="5">
    <source>
        <dbReference type="Pfam" id="PF00156"/>
    </source>
</evidence>
<dbReference type="NCBIfam" id="NF003549">
    <property type="entry name" value="PRK05205.1-5"/>
    <property type="match status" value="1"/>
</dbReference>
<evidence type="ECO:0000256" key="1">
    <source>
        <dbReference type="ARBA" id="ARBA00005565"/>
    </source>
</evidence>
<dbReference type="Proteomes" id="UP000037395">
    <property type="component" value="Unassembled WGS sequence"/>
</dbReference>
<reference evidence="8" key="3">
    <citation type="submission" date="2016-08" db="EMBL/GenBank/DDBJ databases">
        <title>Sequencing, assembly and comparative genomics of S. aureofaciens ATCC 10762.</title>
        <authorList>
            <person name="Gradnigo J.S."/>
            <person name="Johnson N."/>
            <person name="Somerville G.A."/>
        </authorList>
    </citation>
    <scope>NUCLEOTIDE SEQUENCE [LARGE SCALE GENOMIC DNA]</scope>
    <source>
        <strain evidence="8">ATCC 10762 / DSM 40127 / CCM 3239 / JCM 4008 / LMG 5968 / NBRC 12843 / NCIMB 8234 / A-377</strain>
    </source>
</reference>
<dbReference type="InterPro" id="IPR023050">
    <property type="entry name" value="PyrR"/>
</dbReference>
<dbReference type="SUPFAM" id="SSF53271">
    <property type="entry name" value="PRTase-like"/>
    <property type="match status" value="1"/>
</dbReference>
<dbReference type="PANTHER" id="PTHR11608">
    <property type="entry name" value="BIFUNCTIONAL PROTEIN PYRR"/>
    <property type="match status" value="1"/>
</dbReference>
<protein>
    <recommendedName>
        <fullName evidence="4">Bifunctional protein PyrR</fullName>
    </recommendedName>
    <domain>
        <recommendedName>
            <fullName evidence="4">Pyrimidine operon regulatory protein</fullName>
        </recommendedName>
    </domain>
    <domain>
        <recommendedName>
            <fullName evidence="4">Uracil phosphoribosyltransferase</fullName>
            <shortName evidence="4">UPRTase</shortName>
            <ecNumber evidence="4">2.4.2.9</ecNumber>
        </recommendedName>
    </domain>
</protein>
<reference evidence="7" key="4">
    <citation type="submission" date="2016-08" db="EMBL/GenBank/DDBJ databases">
        <title>Sequencing, Assembly and Comparative Genomics of S. aureofaciens ATCC 10762.</title>
        <authorList>
            <person name="Gradnigo J.S."/>
            <person name="Johnson N."/>
            <person name="Somerville G.A."/>
        </authorList>
    </citation>
    <scope>NUCLEOTIDE SEQUENCE [LARGE SCALE GENOMIC DNA]</scope>
    <source>
        <strain evidence="7">ATCC 10762</strain>
    </source>
</reference>
<reference evidence="6" key="5">
    <citation type="submission" date="2020-09" db="EMBL/GenBank/DDBJ databases">
        <authorList>
            <person name="Sun Q."/>
            <person name="Ohkuma M."/>
        </authorList>
    </citation>
    <scope>NUCLEOTIDE SEQUENCE</scope>
    <source>
        <strain evidence="6">JCM 4434</strain>
    </source>
</reference>
<dbReference type="OrthoDB" id="9802227at2"/>
<evidence type="ECO:0000256" key="3">
    <source>
        <dbReference type="ARBA" id="ARBA00023163"/>
    </source>
</evidence>
<dbReference type="AlphaFoldDB" id="A0A1E7NDM4"/>
<dbReference type="PANTHER" id="PTHR11608:SF0">
    <property type="entry name" value="BIFUNCTIONAL PROTEIN PYRR"/>
    <property type="match status" value="1"/>
</dbReference>
<evidence type="ECO:0000256" key="4">
    <source>
        <dbReference type="HAMAP-Rule" id="MF_01219"/>
    </source>
</evidence>
<dbReference type="EMBL" id="JPRF03000012">
    <property type="protein sequence ID" value="OEV38790.1"/>
    <property type="molecule type" value="Genomic_DNA"/>
</dbReference>
<comment type="similarity">
    <text evidence="1 4">Belongs to the purine/pyrimidine phosphoribosyltransferase family. PyrR subfamily.</text>
</comment>
<dbReference type="STRING" id="1894.ADK78_19080"/>
<reference evidence="7 8" key="2">
    <citation type="submission" date="2014-07" db="EMBL/GenBank/DDBJ databases">
        <authorList>
            <person name="Zhang J.E."/>
            <person name="Yang H."/>
            <person name="Guo J."/>
            <person name="Deng Z."/>
            <person name="Luo H."/>
            <person name="Luo M."/>
            <person name="Zhao B."/>
        </authorList>
    </citation>
    <scope>NUCLEOTIDE SEQUENCE [LARGE SCALE GENOMIC DNA]</scope>
    <source>
        <strain evidence="7">ATCC 10762</strain>
        <strain evidence="8">ATCC 10762 / DSM 40127 / CCM 3239 / JCM 4008 / LMG 5968 / NBRC 12843 / NCIMB 8234 / A-377</strain>
    </source>
</reference>
<dbReference type="InterPro" id="IPR000836">
    <property type="entry name" value="PRTase_dom"/>
</dbReference>
<dbReference type="GO" id="GO:0006355">
    <property type="term" value="P:regulation of DNA-templated transcription"/>
    <property type="evidence" value="ECO:0007669"/>
    <property type="project" value="UniProtKB-UniRule"/>
</dbReference>